<evidence type="ECO:0000256" key="6">
    <source>
        <dbReference type="ARBA" id="ARBA00023136"/>
    </source>
</evidence>
<name>A0ABX8SNI0_9ACTN</name>
<gene>
    <name evidence="9" type="ORF">KDB89_05765</name>
</gene>
<evidence type="ECO:0000259" key="8">
    <source>
        <dbReference type="Pfam" id="PF09335"/>
    </source>
</evidence>
<dbReference type="InterPro" id="IPR032816">
    <property type="entry name" value="VTT_dom"/>
</dbReference>
<keyword evidence="3" id="KW-1003">Cell membrane</keyword>
<dbReference type="PANTHER" id="PTHR42709:SF6">
    <property type="entry name" value="UNDECAPRENYL PHOSPHATE TRANSPORTER A"/>
    <property type="match status" value="1"/>
</dbReference>
<evidence type="ECO:0000256" key="4">
    <source>
        <dbReference type="ARBA" id="ARBA00022692"/>
    </source>
</evidence>
<feature type="transmembrane region" description="Helical" evidence="7">
    <location>
        <begin position="12"/>
        <end position="32"/>
    </location>
</feature>
<keyword evidence="5 7" id="KW-1133">Transmembrane helix</keyword>
<evidence type="ECO:0000256" key="2">
    <source>
        <dbReference type="ARBA" id="ARBA00010792"/>
    </source>
</evidence>
<comment type="subcellular location">
    <subcellularLocation>
        <location evidence="1">Cell membrane</location>
        <topology evidence="1">Multi-pass membrane protein</topology>
    </subcellularLocation>
</comment>
<keyword evidence="4 7" id="KW-0812">Transmembrane</keyword>
<evidence type="ECO:0000256" key="1">
    <source>
        <dbReference type="ARBA" id="ARBA00004651"/>
    </source>
</evidence>
<dbReference type="RefSeq" id="WP_219083886.1">
    <property type="nucleotide sequence ID" value="NZ_CP079216.1"/>
</dbReference>
<dbReference type="Proteomes" id="UP000824504">
    <property type="component" value="Chromosome"/>
</dbReference>
<evidence type="ECO:0000313" key="10">
    <source>
        <dbReference type="Proteomes" id="UP000824504"/>
    </source>
</evidence>
<dbReference type="InterPro" id="IPR051311">
    <property type="entry name" value="DedA_domain"/>
</dbReference>
<accession>A0ABX8SNI0</accession>
<dbReference type="EMBL" id="CP079216">
    <property type="protein sequence ID" value="QXT63960.1"/>
    <property type="molecule type" value="Genomic_DNA"/>
</dbReference>
<feature type="domain" description="VTT" evidence="8">
    <location>
        <begin position="13"/>
        <end position="115"/>
    </location>
</feature>
<evidence type="ECO:0000256" key="3">
    <source>
        <dbReference type="ARBA" id="ARBA00022475"/>
    </source>
</evidence>
<feature type="transmembrane region" description="Helical" evidence="7">
    <location>
        <begin position="96"/>
        <end position="122"/>
    </location>
</feature>
<dbReference type="Pfam" id="PF09335">
    <property type="entry name" value="VTT_dom"/>
    <property type="match status" value="1"/>
</dbReference>
<evidence type="ECO:0000256" key="5">
    <source>
        <dbReference type="ARBA" id="ARBA00022989"/>
    </source>
</evidence>
<evidence type="ECO:0000313" key="9">
    <source>
        <dbReference type="EMBL" id="QXT63960.1"/>
    </source>
</evidence>
<sequence length="166" mass="17979">MFDPTTWEAPYAVVLAALFVIVFCRTNATYWVGRAMASGAEHTRARRILSSPAYRKGAGWLNRWGAPAISVSFLTVGFQTMINLAAGVTRMPLRRYIPATIVGSIMWAFVYGTVGFVSFIALQRLWDLSPVAVVAIGLVVVAVAAWLLLSRDTAARPAEAEAGVES</sequence>
<feature type="transmembrane region" description="Helical" evidence="7">
    <location>
        <begin position="128"/>
        <end position="149"/>
    </location>
</feature>
<organism evidence="9 10">
    <name type="scientific">Tessaracoccus palaemonis</name>
    <dbReference type="NCBI Taxonomy" id="2829499"/>
    <lineage>
        <taxon>Bacteria</taxon>
        <taxon>Bacillati</taxon>
        <taxon>Actinomycetota</taxon>
        <taxon>Actinomycetes</taxon>
        <taxon>Propionibacteriales</taxon>
        <taxon>Propionibacteriaceae</taxon>
        <taxon>Tessaracoccus</taxon>
    </lineage>
</organism>
<feature type="transmembrane region" description="Helical" evidence="7">
    <location>
        <begin position="64"/>
        <end position="84"/>
    </location>
</feature>
<evidence type="ECO:0000256" key="7">
    <source>
        <dbReference type="SAM" id="Phobius"/>
    </source>
</evidence>
<comment type="similarity">
    <text evidence="2">Belongs to the DedA family.</text>
</comment>
<reference evidence="9 10" key="1">
    <citation type="submission" date="2021-07" db="EMBL/GenBank/DDBJ databases">
        <title>complete genome sequencing of Tessaracoccus sp.J1M15.</title>
        <authorList>
            <person name="Bae J.-W."/>
            <person name="Kim D.-y."/>
        </authorList>
    </citation>
    <scope>NUCLEOTIDE SEQUENCE [LARGE SCALE GENOMIC DNA]</scope>
    <source>
        <strain evidence="9 10">J1M15</strain>
    </source>
</reference>
<keyword evidence="6 7" id="KW-0472">Membrane</keyword>
<dbReference type="PANTHER" id="PTHR42709">
    <property type="entry name" value="ALKALINE PHOSPHATASE LIKE PROTEIN"/>
    <property type="match status" value="1"/>
</dbReference>
<keyword evidence="10" id="KW-1185">Reference proteome</keyword>
<protein>
    <submittedName>
        <fullName evidence="9">VTT domain-containing protein</fullName>
    </submittedName>
</protein>
<proteinExistence type="inferred from homology"/>